<feature type="domain" description="YycE-like C-terminal" evidence="2">
    <location>
        <begin position="67"/>
        <end position="118"/>
    </location>
</feature>
<proteinExistence type="predicted"/>
<dbReference type="Gene3D" id="3.10.180.10">
    <property type="entry name" value="2,3-Dihydroxybiphenyl 1,2-Dioxygenase, domain 1"/>
    <property type="match status" value="1"/>
</dbReference>
<dbReference type="RefSeq" id="WP_377186467.1">
    <property type="nucleotide sequence ID" value="NZ_JBHUPD010000002.1"/>
</dbReference>
<dbReference type="InterPro" id="IPR058997">
    <property type="entry name" value="YycE-like_C"/>
</dbReference>
<evidence type="ECO:0000313" key="3">
    <source>
        <dbReference type="EMBL" id="MFD2873537.1"/>
    </source>
</evidence>
<dbReference type="Proteomes" id="UP001597557">
    <property type="component" value="Unassembled WGS sequence"/>
</dbReference>
<evidence type="ECO:0000313" key="4">
    <source>
        <dbReference type="Proteomes" id="UP001597557"/>
    </source>
</evidence>
<evidence type="ECO:0000259" key="2">
    <source>
        <dbReference type="Pfam" id="PF22659"/>
    </source>
</evidence>
<dbReference type="Pfam" id="PF22658">
    <property type="entry name" value="YycE-like_N"/>
    <property type="match status" value="1"/>
</dbReference>
<sequence length="122" mass="13838">MKLRVARHTKKLQPLIDFYTRVIGLEVLGDFKDHAGYDGVFMGDKNRDWHLEFTTSAEEPQHQADKDDLLVFYADSRAAYDQIIAIAKNNNALQAEPKNPYWKQNGTLLLDPDGFGVMVAIA</sequence>
<keyword evidence="4" id="KW-1185">Reference proteome</keyword>
<feature type="domain" description="YycE-like N-terminal" evidence="1">
    <location>
        <begin position="3"/>
        <end position="54"/>
    </location>
</feature>
<name>A0ABW5YDY0_9SPHI</name>
<accession>A0ABW5YDY0</accession>
<protein>
    <submittedName>
        <fullName evidence="3">VOC family protein</fullName>
    </submittedName>
</protein>
<dbReference type="InterPro" id="IPR029068">
    <property type="entry name" value="Glyas_Bleomycin-R_OHBP_Dase"/>
</dbReference>
<dbReference type="InterPro" id="IPR058998">
    <property type="entry name" value="YycE-like_N"/>
</dbReference>
<organism evidence="3 4">
    <name type="scientific">Mucilaginibacter ximonensis</name>
    <dbReference type="NCBI Taxonomy" id="538021"/>
    <lineage>
        <taxon>Bacteria</taxon>
        <taxon>Pseudomonadati</taxon>
        <taxon>Bacteroidota</taxon>
        <taxon>Sphingobacteriia</taxon>
        <taxon>Sphingobacteriales</taxon>
        <taxon>Sphingobacteriaceae</taxon>
        <taxon>Mucilaginibacter</taxon>
    </lineage>
</organism>
<evidence type="ECO:0000259" key="1">
    <source>
        <dbReference type="Pfam" id="PF22658"/>
    </source>
</evidence>
<reference evidence="4" key="1">
    <citation type="journal article" date="2019" name="Int. J. Syst. Evol. Microbiol.">
        <title>The Global Catalogue of Microorganisms (GCM) 10K type strain sequencing project: providing services to taxonomists for standard genome sequencing and annotation.</title>
        <authorList>
            <consortium name="The Broad Institute Genomics Platform"/>
            <consortium name="The Broad Institute Genome Sequencing Center for Infectious Disease"/>
            <person name="Wu L."/>
            <person name="Ma J."/>
        </authorList>
    </citation>
    <scope>NUCLEOTIDE SEQUENCE [LARGE SCALE GENOMIC DNA]</scope>
    <source>
        <strain evidence="4">KCTC 22437</strain>
    </source>
</reference>
<gene>
    <name evidence="3" type="ORF">ACFS5N_13715</name>
</gene>
<dbReference type="CDD" id="cd06587">
    <property type="entry name" value="VOC"/>
    <property type="match status" value="1"/>
</dbReference>
<comment type="caution">
    <text evidence="3">The sequence shown here is derived from an EMBL/GenBank/DDBJ whole genome shotgun (WGS) entry which is preliminary data.</text>
</comment>
<dbReference type="EMBL" id="JBHUPD010000002">
    <property type="protein sequence ID" value="MFD2873537.1"/>
    <property type="molecule type" value="Genomic_DNA"/>
</dbReference>
<dbReference type="Pfam" id="PF22659">
    <property type="entry name" value="YycE-like_C"/>
    <property type="match status" value="1"/>
</dbReference>
<dbReference type="SUPFAM" id="SSF54593">
    <property type="entry name" value="Glyoxalase/Bleomycin resistance protein/Dihydroxybiphenyl dioxygenase"/>
    <property type="match status" value="1"/>
</dbReference>